<keyword evidence="10 14" id="KW-0460">Magnesium</keyword>
<dbReference type="UniPathway" id="UPA00109">
    <property type="reaction ID" value="UER00188"/>
</dbReference>
<reference evidence="17 18" key="1">
    <citation type="journal article" date="2016" name="Nat. Commun.">
        <title>Thousands of microbial genomes shed light on interconnected biogeochemical processes in an aquifer system.</title>
        <authorList>
            <person name="Anantharaman K."/>
            <person name="Brown C.T."/>
            <person name="Hug L.A."/>
            <person name="Sharon I."/>
            <person name="Castelle C.J."/>
            <person name="Probst A.J."/>
            <person name="Thomas B.C."/>
            <person name="Singh A."/>
            <person name="Wilkins M.J."/>
            <person name="Karaoz U."/>
            <person name="Brodie E.L."/>
            <person name="Williams K.H."/>
            <person name="Hubbard S.S."/>
            <person name="Banfield J.F."/>
        </authorList>
    </citation>
    <scope>NUCLEOTIDE SEQUENCE [LARGE SCALE GENOMIC DNA]</scope>
</reference>
<evidence type="ECO:0000256" key="4">
    <source>
        <dbReference type="ARBA" id="ARBA00012142"/>
    </source>
</evidence>
<dbReference type="InterPro" id="IPR011037">
    <property type="entry name" value="Pyrv_Knase-like_insert_dom_sf"/>
</dbReference>
<name>A0A1F6PCY2_9BACT</name>
<dbReference type="AlphaFoldDB" id="A0A1F6PCY2"/>
<dbReference type="InterPro" id="IPR018209">
    <property type="entry name" value="Pyrv_Knase_AS"/>
</dbReference>
<keyword evidence="12 17" id="KW-0670">Pyruvate</keyword>
<comment type="similarity">
    <text evidence="3 14">Belongs to the pyruvate kinase family.</text>
</comment>
<dbReference type="Pfam" id="PF00224">
    <property type="entry name" value="PK"/>
    <property type="match status" value="1"/>
</dbReference>
<dbReference type="GO" id="GO:0005524">
    <property type="term" value="F:ATP binding"/>
    <property type="evidence" value="ECO:0007669"/>
    <property type="project" value="UniProtKB-KW"/>
</dbReference>
<keyword evidence="9" id="KW-0067">ATP-binding</keyword>
<evidence type="ECO:0000256" key="14">
    <source>
        <dbReference type="RuleBase" id="RU000504"/>
    </source>
</evidence>
<dbReference type="SUPFAM" id="SSF51621">
    <property type="entry name" value="Phosphoenolpyruvate/pyruvate domain"/>
    <property type="match status" value="1"/>
</dbReference>
<dbReference type="SUPFAM" id="SSF50800">
    <property type="entry name" value="PK beta-barrel domain-like"/>
    <property type="match status" value="1"/>
</dbReference>
<dbReference type="Gene3D" id="3.20.20.60">
    <property type="entry name" value="Phosphoenolpyruvate-binding domains"/>
    <property type="match status" value="1"/>
</dbReference>
<evidence type="ECO:0000256" key="3">
    <source>
        <dbReference type="ARBA" id="ARBA00008663"/>
    </source>
</evidence>
<dbReference type="PANTHER" id="PTHR11817">
    <property type="entry name" value="PYRUVATE KINASE"/>
    <property type="match status" value="1"/>
</dbReference>
<feature type="domain" description="Pyruvate kinase C-terminal" evidence="16">
    <location>
        <begin position="361"/>
        <end position="472"/>
    </location>
</feature>
<dbReference type="NCBIfam" id="NF004978">
    <property type="entry name" value="PRK06354.1"/>
    <property type="match status" value="1"/>
</dbReference>
<dbReference type="InterPro" id="IPR001697">
    <property type="entry name" value="Pyr_Knase"/>
</dbReference>
<evidence type="ECO:0000256" key="9">
    <source>
        <dbReference type="ARBA" id="ARBA00022840"/>
    </source>
</evidence>
<sequence>MKRTKIVVTIGPACRSRKLINQLVKSGMNCARLNFSHGSYAEHRQMYQAIRAAGKKYNEPVLIMQDLQGPKFRLGEVVGAVVLRAGKKVVLGFVAAGDHETIPIDFFGIGKCLRVGERILIDDGKISLKITKVLKDKISATVVEGGLLRPRAGVNLPDSRLDMSVLTAKDKRDLEFGIKLGVDIIALSFVHCAADIKQARILISKFEKKYHKIRGGEIGIIAKIENQSAVSKAEEILAVADGIMVARGDMGVELPAAQVPIIQKRLIDFCNAAAKPVIVATQMLDSMQEHMHPTRAEVSDIANAVIDHTDAVMLSNETAVGKYPALSVRTMAEIIKVTEDSGYDDLPDFTVRKKGTAVDSAIVELSRLLADRVEAKVILAASLTGETGRMISHLRPEMPILVATHDIRIQRQLNLSWGVRPFILPVCKSIEELVKKSMQYIKKEKLAVKGDKMIVVAGEPVGEAGHVNLVEVREVI</sequence>
<evidence type="ECO:0000259" key="15">
    <source>
        <dbReference type="Pfam" id="PF00224"/>
    </source>
</evidence>
<dbReference type="InterPro" id="IPR040442">
    <property type="entry name" value="Pyrv_kinase-like_dom_sf"/>
</dbReference>
<feature type="domain" description="Pyruvate kinase barrel" evidence="15">
    <location>
        <begin position="1"/>
        <end position="328"/>
    </location>
</feature>
<evidence type="ECO:0000313" key="18">
    <source>
        <dbReference type="Proteomes" id="UP000178254"/>
    </source>
</evidence>
<dbReference type="Proteomes" id="UP000178254">
    <property type="component" value="Unassembled WGS sequence"/>
</dbReference>
<dbReference type="Gene3D" id="3.40.1380.20">
    <property type="entry name" value="Pyruvate kinase, C-terminal domain"/>
    <property type="match status" value="1"/>
</dbReference>
<dbReference type="EMBL" id="MFRE01000019">
    <property type="protein sequence ID" value="OGH93833.1"/>
    <property type="molecule type" value="Genomic_DNA"/>
</dbReference>
<evidence type="ECO:0000256" key="7">
    <source>
        <dbReference type="ARBA" id="ARBA00022741"/>
    </source>
</evidence>
<dbReference type="GO" id="GO:0016301">
    <property type="term" value="F:kinase activity"/>
    <property type="evidence" value="ECO:0007669"/>
    <property type="project" value="UniProtKB-KW"/>
</dbReference>
<comment type="cofactor">
    <cofactor evidence="1">
        <name>K(+)</name>
        <dbReference type="ChEBI" id="CHEBI:29103"/>
    </cofactor>
</comment>
<dbReference type="SUPFAM" id="SSF52935">
    <property type="entry name" value="PK C-terminal domain-like"/>
    <property type="match status" value="1"/>
</dbReference>
<comment type="pathway">
    <text evidence="2 14">Carbohydrate degradation; glycolysis; pyruvate from D-glyceraldehyde 3-phosphate: step 5/5.</text>
</comment>
<gene>
    <name evidence="17" type="ORF">A2538_03115</name>
</gene>
<accession>A0A1F6PCY2</accession>
<dbReference type="Pfam" id="PF02887">
    <property type="entry name" value="PK_C"/>
    <property type="match status" value="1"/>
</dbReference>
<evidence type="ECO:0000313" key="17">
    <source>
        <dbReference type="EMBL" id="OGH93833.1"/>
    </source>
</evidence>
<dbReference type="GO" id="GO:0030955">
    <property type="term" value="F:potassium ion binding"/>
    <property type="evidence" value="ECO:0007669"/>
    <property type="project" value="UniProtKB-UniRule"/>
</dbReference>
<dbReference type="InterPro" id="IPR015795">
    <property type="entry name" value="Pyrv_Knase_C"/>
</dbReference>
<evidence type="ECO:0000256" key="6">
    <source>
        <dbReference type="ARBA" id="ARBA00022723"/>
    </source>
</evidence>
<dbReference type="PRINTS" id="PR01050">
    <property type="entry name" value="PYRUVTKNASE"/>
</dbReference>
<keyword evidence="5 14" id="KW-0808">Transferase</keyword>
<evidence type="ECO:0000256" key="1">
    <source>
        <dbReference type="ARBA" id="ARBA00001958"/>
    </source>
</evidence>
<evidence type="ECO:0000256" key="5">
    <source>
        <dbReference type="ARBA" id="ARBA00022679"/>
    </source>
</evidence>
<dbReference type="GO" id="GO:0000287">
    <property type="term" value="F:magnesium ion binding"/>
    <property type="evidence" value="ECO:0007669"/>
    <property type="project" value="UniProtKB-UniRule"/>
</dbReference>
<evidence type="ECO:0000256" key="12">
    <source>
        <dbReference type="ARBA" id="ARBA00023317"/>
    </source>
</evidence>
<dbReference type="PROSITE" id="PS00110">
    <property type="entry name" value="PYRUVATE_KINASE"/>
    <property type="match status" value="1"/>
</dbReference>
<dbReference type="STRING" id="1798709.A2538_03115"/>
<keyword evidence="11 14" id="KW-0324">Glycolysis</keyword>
<comment type="catalytic activity">
    <reaction evidence="14">
        <text>pyruvate + ATP = phosphoenolpyruvate + ADP + H(+)</text>
        <dbReference type="Rhea" id="RHEA:18157"/>
        <dbReference type="ChEBI" id="CHEBI:15361"/>
        <dbReference type="ChEBI" id="CHEBI:15378"/>
        <dbReference type="ChEBI" id="CHEBI:30616"/>
        <dbReference type="ChEBI" id="CHEBI:58702"/>
        <dbReference type="ChEBI" id="CHEBI:456216"/>
        <dbReference type="EC" id="2.7.1.40"/>
    </reaction>
</comment>
<dbReference type="EC" id="2.7.1.40" evidence="4 13"/>
<dbReference type="GO" id="GO:0004743">
    <property type="term" value="F:pyruvate kinase activity"/>
    <property type="evidence" value="ECO:0007669"/>
    <property type="project" value="UniProtKB-UniRule"/>
</dbReference>
<evidence type="ECO:0000259" key="16">
    <source>
        <dbReference type="Pfam" id="PF02887"/>
    </source>
</evidence>
<keyword evidence="7" id="KW-0547">Nucleotide-binding</keyword>
<organism evidence="17 18">
    <name type="scientific">Candidatus Magasanikbacteria bacterium RIFOXYD2_FULL_41_14</name>
    <dbReference type="NCBI Taxonomy" id="1798709"/>
    <lineage>
        <taxon>Bacteria</taxon>
        <taxon>Candidatus Magasanikiibacteriota</taxon>
    </lineage>
</organism>
<evidence type="ECO:0000256" key="11">
    <source>
        <dbReference type="ARBA" id="ARBA00023152"/>
    </source>
</evidence>
<keyword evidence="8 14" id="KW-0418">Kinase</keyword>
<dbReference type="InterPro" id="IPR036918">
    <property type="entry name" value="Pyrv_Knase_C_sf"/>
</dbReference>
<keyword evidence="6" id="KW-0479">Metal-binding</keyword>
<comment type="caution">
    <text evidence="17">The sequence shown here is derived from an EMBL/GenBank/DDBJ whole genome shotgun (WGS) entry which is preliminary data.</text>
</comment>
<proteinExistence type="inferred from homology"/>
<dbReference type="InterPro" id="IPR015813">
    <property type="entry name" value="Pyrv/PenolPyrv_kinase-like_dom"/>
</dbReference>
<evidence type="ECO:0000256" key="2">
    <source>
        <dbReference type="ARBA" id="ARBA00004997"/>
    </source>
</evidence>
<dbReference type="InterPro" id="IPR015806">
    <property type="entry name" value="Pyrv_Knase_insert_dom_sf"/>
</dbReference>
<dbReference type="NCBIfam" id="NF004491">
    <property type="entry name" value="PRK05826.1"/>
    <property type="match status" value="1"/>
</dbReference>
<evidence type="ECO:0000256" key="13">
    <source>
        <dbReference type="NCBIfam" id="TIGR01064"/>
    </source>
</evidence>
<evidence type="ECO:0000256" key="10">
    <source>
        <dbReference type="ARBA" id="ARBA00022842"/>
    </source>
</evidence>
<protein>
    <recommendedName>
        <fullName evidence="4 13">Pyruvate kinase</fullName>
        <ecNumber evidence="4 13">2.7.1.40</ecNumber>
    </recommendedName>
</protein>
<dbReference type="InterPro" id="IPR015793">
    <property type="entry name" value="Pyrv_Knase_brl"/>
</dbReference>
<evidence type="ECO:0000256" key="8">
    <source>
        <dbReference type="ARBA" id="ARBA00022777"/>
    </source>
</evidence>
<dbReference type="Gene3D" id="2.40.33.10">
    <property type="entry name" value="PK beta-barrel domain-like"/>
    <property type="match status" value="1"/>
</dbReference>
<dbReference type="NCBIfam" id="TIGR01064">
    <property type="entry name" value="pyruv_kin"/>
    <property type="match status" value="1"/>
</dbReference>